<feature type="domain" description="C2H2-type" evidence="9">
    <location>
        <begin position="287"/>
        <end position="314"/>
    </location>
</feature>
<keyword evidence="3" id="KW-0677">Repeat</keyword>
<dbReference type="Pfam" id="PF00096">
    <property type="entry name" value="zf-C2H2"/>
    <property type="match status" value="3"/>
</dbReference>
<feature type="domain" description="C2H2-type" evidence="9">
    <location>
        <begin position="315"/>
        <end position="342"/>
    </location>
</feature>
<dbReference type="PANTHER" id="PTHR24394">
    <property type="entry name" value="ZINC FINGER PROTEIN"/>
    <property type="match status" value="1"/>
</dbReference>
<organism evidence="10 11">
    <name type="scientific">Dryococelus australis</name>
    <dbReference type="NCBI Taxonomy" id="614101"/>
    <lineage>
        <taxon>Eukaryota</taxon>
        <taxon>Metazoa</taxon>
        <taxon>Ecdysozoa</taxon>
        <taxon>Arthropoda</taxon>
        <taxon>Hexapoda</taxon>
        <taxon>Insecta</taxon>
        <taxon>Pterygota</taxon>
        <taxon>Neoptera</taxon>
        <taxon>Polyneoptera</taxon>
        <taxon>Phasmatodea</taxon>
        <taxon>Verophasmatodea</taxon>
        <taxon>Anareolatae</taxon>
        <taxon>Phasmatidae</taxon>
        <taxon>Eurycanthinae</taxon>
        <taxon>Dryococelus</taxon>
    </lineage>
</organism>
<dbReference type="EMBL" id="JARBHB010000002">
    <property type="protein sequence ID" value="KAJ8891754.1"/>
    <property type="molecule type" value="Genomic_DNA"/>
</dbReference>
<evidence type="ECO:0000256" key="7">
    <source>
        <dbReference type="PROSITE-ProRule" id="PRU00042"/>
    </source>
</evidence>
<comment type="caution">
    <text evidence="10">The sequence shown here is derived from an EMBL/GenBank/DDBJ whole genome shotgun (WGS) entry which is preliminary data.</text>
</comment>
<sequence length="724" mass="80925">MHKCGKLGTLQVNPPTKGWHETSLQAGDSSRYTSELLKETQLKNEEMKKYLFYCSSCPFWSSTERFMKIHILNHTTESNAFKSSLPTAVQQPSYFTESVCDQADETMFSCAVCAAKFTEKKSLELHVCSHTSENTFSGSDCVARSYQKECNITSNMYSSSVCPARFPQKSSLDAHTLVHNEKPYLPSESASEFLSEHKVIGTNGDVSNKPVCSLCQGKLSHKRKVGRPRKNAPLICPGELFRKQEVVRPRKNTVDSYSCSLCSAKFSLKHYLISHTCKHSGEKLKVFSCSICPAKFSLRSHLAGHILSHSGEKPFACPTCPAKFTLESYLNTHIRSHSGEKPFSCPKCPAKFALKCNLTKHMVIHNVFDVCSAHNNVLFCTLDACSMHEAWTLETPMATAMSQYPDLFGTAEVSSFPCRVPYDSHINCSIATSPHLYLIAIHVCYNDRRATPRNWGRPKKVRKNERTLLLGHRSVNCLALCLAVPDRFATHVTVELVIAVPTELHLALLHNHYVSEAISYALPGLFLHMIHLCSHSSGSGAQTWKNYMMGLVLMEHWCLPIIHDQQGCFAAGDKIRSGCCEEGRSELRQRAKCWTQYYRDQVGNDRCRRLLRLIQVFYSPPRYSAGPVLTGGACTVSLDELPRKNPGQQPDMIPTCENLGVTRWGLNPVLLGGRGCRMTSDVVVEPKFYGARNTFSRASYEKTKKLTSPTLHPFNTCSLTGALC</sequence>
<protein>
    <recommendedName>
        <fullName evidence="9">C2H2-type domain-containing protein</fullName>
    </recommendedName>
</protein>
<keyword evidence="11" id="KW-1185">Reference proteome</keyword>
<feature type="region of interest" description="Disordered" evidence="8">
    <location>
        <begin position="1"/>
        <end position="26"/>
    </location>
</feature>
<name>A0ABQ9I523_9NEOP</name>
<evidence type="ECO:0000313" key="10">
    <source>
        <dbReference type="EMBL" id="KAJ8891754.1"/>
    </source>
</evidence>
<proteinExistence type="predicted"/>
<evidence type="ECO:0000256" key="1">
    <source>
        <dbReference type="ARBA" id="ARBA00004123"/>
    </source>
</evidence>
<evidence type="ECO:0000256" key="3">
    <source>
        <dbReference type="ARBA" id="ARBA00022737"/>
    </source>
</evidence>
<feature type="domain" description="C2H2-type" evidence="9">
    <location>
        <begin position="108"/>
        <end position="135"/>
    </location>
</feature>
<reference evidence="10 11" key="1">
    <citation type="submission" date="2023-02" db="EMBL/GenBank/DDBJ databases">
        <title>LHISI_Scaffold_Assembly.</title>
        <authorList>
            <person name="Stuart O.P."/>
            <person name="Cleave R."/>
            <person name="Magrath M.J.L."/>
            <person name="Mikheyev A.S."/>
        </authorList>
    </citation>
    <scope>NUCLEOTIDE SEQUENCE [LARGE SCALE GENOMIC DNA]</scope>
    <source>
        <strain evidence="10">Daus_M_001</strain>
        <tissue evidence="10">Leg muscle</tissue>
    </source>
</reference>
<dbReference type="InterPro" id="IPR013087">
    <property type="entry name" value="Znf_C2H2_type"/>
</dbReference>
<evidence type="ECO:0000256" key="8">
    <source>
        <dbReference type="SAM" id="MobiDB-lite"/>
    </source>
</evidence>
<keyword evidence="6" id="KW-0539">Nucleus</keyword>
<feature type="domain" description="C2H2-type" evidence="9">
    <location>
        <begin position="257"/>
        <end position="284"/>
    </location>
</feature>
<dbReference type="PROSITE" id="PS00028">
    <property type="entry name" value="ZINC_FINGER_C2H2_1"/>
    <property type="match status" value="5"/>
</dbReference>
<dbReference type="SMART" id="SM00355">
    <property type="entry name" value="ZnF_C2H2"/>
    <property type="match status" value="7"/>
</dbReference>
<evidence type="ECO:0000313" key="11">
    <source>
        <dbReference type="Proteomes" id="UP001159363"/>
    </source>
</evidence>
<comment type="subcellular location">
    <subcellularLocation>
        <location evidence="1">Nucleus</location>
    </subcellularLocation>
</comment>
<evidence type="ECO:0000256" key="6">
    <source>
        <dbReference type="ARBA" id="ARBA00023242"/>
    </source>
</evidence>
<evidence type="ECO:0000256" key="4">
    <source>
        <dbReference type="ARBA" id="ARBA00022771"/>
    </source>
</evidence>
<feature type="domain" description="C2H2-type" evidence="9">
    <location>
        <begin position="343"/>
        <end position="365"/>
    </location>
</feature>
<evidence type="ECO:0000259" key="9">
    <source>
        <dbReference type="PROSITE" id="PS50157"/>
    </source>
</evidence>
<gene>
    <name evidence="10" type="ORF">PR048_004307</name>
</gene>
<keyword evidence="5" id="KW-0862">Zinc</keyword>
<dbReference type="Gene3D" id="3.30.160.60">
    <property type="entry name" value="Classic Zinc Finger"/>
    <property type="match status" value="4"/>
</dbReference>
<keyword evidence="2" id="KW-0479">Metal-binding</keyword>
<accession>A0ABQ9I523</accession>
<dbReference type="InterPro" id="IPR036236">
    <property type="entry name" value="Znf_C2H2_sf"/>
</dbReference>
<keyword evidence="4 7" id="KW-0863">Zinc-finger</keyword>
<dbReference type="SUPFAM" id="SSF57667">
    <property type="entry name" value="beta-beta-alpha zinc fingers"/>
    <property type="match status" value="3"/>
</dbReference>
<evidence type="ECO:0000256" key="2">
    <source>
        <dbReference type="ARBA" id="ARBA00022723"/>
    </source>
</evidence>
<dbReference type="PANTHER" id="PTHR24394:SF29">
    <property type="entry name" value="MYONEURIN"/>
    <property type="match status" value="1"/>
</dbReference>
<dbReference type="PROSITE" id="PS50157">
    <property type="entry name" value="ZINC_FINGER_C2H2_2"/>
    <property type="match status" value="5"/>
</dbReference>
<evidence type="ECO:0000256" key="5">
    <source>
        <dbReference type="ARBA" id="ARBA00022833"/>
    </source>
</evidence>
<dbReference type="Proteomes" id="UP001159363">
    <property type="component" value="Chromosome 2"/>
</dbReference>